<evidence type="ECO:0000256" key="5">
    <source>
        <dbReference type="ARBA" id="ARBA00023136"/>
    </source>
</evidence>
<comment type="subcellular location">
    <subcellularLocation>
        <location evidence="1">Cell membrane</location>
        <topology evidence="1">Multi-pass membrane protein</topology>
    </subcellularLocation>
</comment>
<keyword evidence="3 6" id="KW-0812">Transmembrane</keyword>
<organism evidence="8 9">
    <name type="scientific">Pseudomonas abietaniphila</name>
    <dbReference type="NCBI Taxonomy" id="89065"/>
    <lineage>
        <taxon>Bacteria</taxon>
        <taxon>Pseudomonadati</taxon>
        <taxon>Pseudomonadota</taxon>
        <taxon>Gammaproteobacteria</taxon>
        <taxon>Pseudomonadales</taxon>
        <taxon>Pseudomonadaceae</taxon>
        <taxon>Pseudomonas</taxon>
    </lineage>
</organism>
<dbReference type="GO" id="GO:0022857">
    <property type="term" value="F:transmembrane transporter activity"/>
    <property type="evidence" value="ECO:0007669"/>
    <property type="project" value="InterPro"/>
</dbReference>
<dbReference type="EMBL" id="FNCO01000001">
    <property type="protein sequence ID" value="SDG12777.1"/>
    <property type="molecule type" value="Genomic_DNA"/>
</dbReference>
<dbReference type="AlphaFoldDB" id="A0A1G7RPQ4"/>
<dbReference type="SUPFAM" id="SSF103473">
    <property type="entry name" value="MFS general substrate transporter"/>
    <property type="match status" value="1"/>
</dbReference>
<feature type="transmembrane region" description="Helical" evidence="6">
    <location>
        <begin position="273"/>
        <end position="291"/>
    </location>
</feature>
<evidence type="ECO:0000256" key="4">
    <source>
        <dbReference type="ARBA" id="ARBA00022989"/>
    </source>
</evidence>
<evidence type="ECO:0000259" key="7">
    <source>
        <dbReference type="PROSITE" id="PS50850"/>
    </source>
</evidence>
<name>A0A1G7RPQ4_9PSED</name>
<feature type="transmembrane region" description="Helical" evidence="6">
    <location>
        <begin position="47"/>
        <end position="68"/>
    </location>
</feature>
<dbReference type="InterPro" id="IPR020846">
    <property type="entry name" value="MFS_dom"/>
</dbReference>
<gene>
    <name evidence="8" type="ORF">SAMN05216605_101218</name>
</gene>
<reference evidence="9" key="1">
    <citation type="submission" date="2016-10" db="EMBL/GenBank/DDBJ databases">
        <authorList>
            <person name="Varghese N."/>
            <person name="Submissions S."/>
        </authorList>
    </citation>
    <scope>NUCLEOTIDE SEQUENCE [LARGE SCALE GENOMIC DNA]</scope>
    <source>
        <strain evidence="9">ATCC 700689</strain>
    </source>
</reference>
<feature type="transmembrane region" description="Helical" evidence="6">
    <location>
        <begin position="243"/>
        <end position="261"/>
    </location>
</feature>
<dbReference type="PANTHER" id="PTHR43124:SF10">
    <property type="entry name" value="PURINE EFFLUX PUMP PBUE"/>
    <property type="match status" value="1"/>
</dbReference>
<dbReference type="InterPro" id="IPR050189">
    <property type="entry name" value="MFS_Efflux_Transporters"/>
</dbReference>
<feature type="transmembrane region" description="Helical" evidence="6">
    <location>
        <begin position="12"/>
        <end position="32"/>
    </location>
</feature>
<feature type="transmembrane region" description="Helical" evidence="6">
    <location>
        <begin position="205"/>
        <end position="223"/>
    </location>
</feature>
<accession>A0A1G7RPQ4</accession>
<feature type="transmembrane region" description="Helical" evidence="6">
    <location>
        <begin position="164"/>
        <end position="184"/>
    </location>
</feature>
<evidence type="ECO:0000256" key="6">
    <source>
        <dbReference type="SAM" id="Phobius"/>
    </source>
</evidence>
<keyword evidence="5 6" id="KW-0472">Membrane</keyword>
<sequence>MRTDQQVTRALRTLSVAYFVQAVGALSVIGSLEPIGREWGLSNAEGAYLMTAFGITFALAAPLLQVLLGHLHRQRQVLLGLCVFGAGALLFAAAPTYPVLVVSRIVMGLGAAFIGPVLAALGSSLVSSERQGSAIAIVLLGLSVAGLAGIPLSSWVAYQVGVRSLFLAISVAAFATALLIAWQVPNQSEGQRVALSTLFKLLTRAHSLSVFGVAFFVTASVYTTYSFIAPIVHDFYNGSAHDVSIALLVLGVAGVTGNLLVTRLAARHSSDRLLVGSMSVLAILMLALGAGPRSLGWLFLMLVMWALATDVIWPSQQRRVIEHLAEYRGAALALTAAFVFCGIGSGAAVAGWVYPIAGFTGLLGASFALMVLAVVCMLISAKRSPLRAQAV</sequence>
<dbReference type="Pfam" id="PF07690">
    <property type="entry name" value="MFS_1"/>
    <property type="match status" value="2"/>
</dbReference>
<feature type="transmembrane region" description="Helical" evidence="6">
    <location>
        <begin position="327"/>
        <end position="350"/>
    </location>
</feature>
<dbReference type="PROSITE" id="PS50850">
    <property type="entry name" value="MFS"/>
    <property type="match status" value="1"/>
</dbReference>
<dbReference type="InterPro" id="IPR011701">
    <property type="entry name" value="MFS"/>
</dbReference>
<feature type="transmembrane region" description="Helical" evidence="6">
    <location>
        <begin position="77"/>
        <end position="95"/>
    </location>
</feature>
<proteinExistence type="predicted"/>
<dbReference type="Gene3D" id="1.20.1250.20">
    <property type="entry name" value="MFS general substrate transporter like domains"/>
    <property type="match status" value="1"/>
</dbReference>
<feature type="transmembrane region" description="Helical" evidence="6">
    <location>
        <begin position="356"/>
        <end position="379"/>
    </location>
</feature>
<feature type="domain" description="Major facilitator superfamily (MFS) profile" evidence="7">
    <location>
        <begin position="10"/>
        <end position="383"/>
    </location>
</feature>
<dbReference type="CDD" id="cd17324">
    <property type="entry name" value="MFS_NepI_like"/>
    <property type="match status" value="1"/>
</dbReference>
<keyword evidence="2" id="KW-1003">Cell membrane</keyword>
<evidence type="ECO:0000256" key="1">
    <source>
        <dbReference type="ARBA" id="ARBA00004651"/>
    </source>
</evidence>
<dbReference type="GO" id="GO:0005886">
    <property type="term" value="C:plasma membrane"/>
    <property type="evidence" value="ECO:0007669"/>
    <property type="project" value="UniProtKB-SubCell"/>
</dbReference>
<dbReference type="Proteomes" id="UP000182894">
    <property type="component" value="Unassembled WGS sequence"/>
</dbReference>
<dbReference type="STRING" id="89065.SAMN05216605_101218"/>
<dbReference type="OrthoDB" id="7029536at2"/>
<feature type="transmembrane region" description="Helical" evidence="6">
    <location>
        <begin position="101"/>
        <end position="122"/>
    </location>
</feature>
<protein>
    <submittedName>
        <fullName evidence="8">MFS transporter, DHA1 family, inner membrane transport protein</fullName>
    </submittedName>
</protein>
<feature type="transmembrane region" description="Helical" evidence="6">
    <location>
        <begin position="134"/>
        <end position="158"/>
    </location>
</feature>
<evidence type="ECO:0000256" key="2">
    <source>
        <dbReference type="ARBA" id="ARBA00022475"/>
    </source>
</evidence>
<dbReference type="InterPro" id="IPR036259">
    <property type="entry name" value="MFS_trans_sf"/>
</dbReference>
<keyword evidence="4 6" id="KW-1133">Transmembrane helix</keyword>
<evidence type="ECO:0000313" key="9">
    <source>
        <dbReference type="Proteomes" id="UP000182894"/>
    </source>
</evidence>
<evidence type="ECO:0000256" key="3">
    <source>
        <dbReference type="ARBA" id="ARBA00022692"/>
    </source>
</evidence>
<dbReference type="PANTHER" id="PTHR43124">
    <property type="entry name" value="PURINE EFFLUX PUMP PBUE"/>
    <property type="match status" value="1"/>
</dbReference>
<feature type="transmembrane region" description="Helical" evidence="6">
    <location>
        <begin position="297"/>
        <end position="315"/>
    </location>
</feature>
<evidence type="ECO:0000313" key="8">
    <source>
        <dbReference type="EMBL" id="SDG12777.1"/>
    </source>
</evidence>
<keyword evidence="9" id="KW-1185">Reference proteome</keyword>